<dbReference type="GeneID" id="80558856"/>
<dbReference type="EMBL" id="AP024483">
    <property type="protein sequence ID" value="BCS83651.1"/>
    <property type="molecule type" value="Genomic_DNA"/>
</dbReference>
<name>A0ABM7NUB3_9VIRU</name>
<reference evidence="1 2" key="1">
    <citation type="submission" date="2021-02" db="EMBL/GenBank/DDBJ databases">
        <title>Cotonvirus japonicus, which uses Golgi apparatus of host cells for its virion factory, phylogenetically links tailed tupanvirus and icosahedral mimivirus.</title>
        <authorList>
            <person name="Takahashi H."/>
            <person name="Fukaya S."/>
            <person name="Song C."/>
            <person name="Murata K."/>
            <person name="Takemura M."/>
        </authorList>
    </citation>
    <scope>NUCLEOTIDE SEQUENCE [LARGE SCALE GENOMIC DNA]</scope>
</reference>
<organism evidence="1 2">
    <name type="scientific">Cotonvirus japonicus</name>
    <dbReference type="NCBI Taxonomy" id="2811091"/>
    <lineage>
        <taxon>Viruses</taxon>
        <taxon>Varidnaviria</taxon>
        <taxon>Bamfordvirae</taxon>
        <taxon>Nucleocytoviricota</taxon>
        <taxon>Megaviricetes</taxon>
        <taxon>Imitervirales</taxon>
        <taxon>Mimiviridae</taxon>
        <taxon>Megamimivirinae</taxon>
        <taxon>Cotonvirus</taxon>
        <taxon>Cotonvirus japonicum</taxon>
    </lineage>
</organism>
<sequence>MEKYYGLYYVKCINNMVNDNCTPICVLTNDDFYQIVGKVVDIMSSYAFYKHKHAPLTNELSKTHHLRIFYVDHSKTIIKEINYEEYFDHIFRLACRNIYIKKYYHVVNYLKFCESTNNLDEILKISFGVLQKNMQLIYDLASECDKKLEKYLPEYVSTVINLNLPNIDENQGEYIWNIKNFLTDIYKRKNYYIKFETTNKDGSVPYVPSISNDYDACYKIIIYNKNFMDKIINEIENKIKNEFNICGGEFNTKKRLFIIKNYLKKLNIPSIINCKITESICYEFFIRNFLCDHFIVENELINVVCTDRSLPHRFWFVTEFENKRKIDFFIKYRG</sequence>
<proteinExistence type="predicted"/>
<keyword evidence="2" id="KW-1185">Reference proteome</keyword>
<dbReference type="RefSeq" id="YP_010842259.1">
    <property type="nucleotide sequence ID" value="NC_079139.1"/>
</dbReference>
<evidence type="ECO:0000313" key="1">
    <source>
        <dbReference type="EMBL" id="BCS83651.1"/>
    </source>
</evidence>
<accession>A0ABM7NUB3</accession>
<dbReference type="Proteomes" id="UP001321479">
    <property type="component" value="Segment"/>
</dbReference>
<evidence type="ECO:0000313" key="2">
    <source>
        <dbReference type="Proteomes" id="UP001321479"/>
    </source>
</evidence>
<protein>
    <submittedName>
        <fullName evidence="1">Uncharacterized protein</fullName>
    </submittedName>
</protein>